<dbReference type="PROSITE" id="PS00076">
    <property type="entry name" value="PYRIDINE_REDOX_1"/>
    <property type="match status" value="1"/>
</dbReference>
<evidence type="ECO:0000256" key="4">
    <source>
        <dbReference type="ARBA" id="ARBA00016961"/>
    </source>
</evidence>
<keyword evidence="7 14" id="KW-0274">FAD</keyword>
<feature type="domain" description="Pyridine nucleotide-disulphide oxidoreductase dimerisation" evidence="17">
    <location>
        <begin position="345"/>
        <end position="454"/>
    </location>
</feature>
<dbReference type="InterPro" id="IPR012999">
    <property type="entry name" value="Pyr_OxRdtase_I_AS"/>
</dbReference>
<evidence type="ECO:0000256" key="9">
    <source>
        <dbReference type="ARBA" id="ARBA00023027"/>
    </source>
</evidence>
<comment type="caution">
    <text evidence="19">The sequence shown here is derived from an EMBL/GenBank/DDBJ whole genome shotgun (WGS) entry which is preliminary data.</text>
</comment>
<dbReference type="AlphaFoldDB" id="A0A7C3A884"/>
<dbReference type="EC" id="1.8.1.4" evidence="3 16"/>
<keyword evidence="5" id="KW-0963">Cytoplasm</keyword>
<evidence type="ECO:0000256" key="12">
    <source>
        <dbReference type="ARBA" id="ARBA00049187"/>
    </source>
</evidence>
<evidence type="ECO:0000256" key="3">
    <source>
        <dbReference type="ARBA" id="ARBA00012608"/>
    </source>
</evidence>
<dbReference type="SUPFAM" id="SSF51905">
    <property type="entry name" value="FAD/NAD(P)-binding domain"/>
    <property type="match status" value="1"/>
</dbReference>
<evidence type="ECO:0000313" key="19">
    <source>
        <dbReference type="EMBL" id="HEX70792.1"/>
    </source>
</evidence>
<dbReference type="EMBL" id="DSID01000454">
    <property type="protein sequence ID" value="HEX70792.1"/>
    <property type="molecule type" value="Genomic_DNA"/>
</dbReference>
<feature type="active site" description="Proton acceptor" evidence="13">
    <location>
        <position position="443"/>
    </location>
</feature>
<feature type="binding site" evidence="14">
    <location>
        <begin position="144"/>
        <end position="146"/>
    </location>
    <ligand>
        <name>FAD</name>
        <dbReference type="ChEBI" id="CHEBI:57692"/>
    </ligand>
</feature>
<comment type="subcellular location">
    <subcellularLocation>
        <location evidence="1">Cytoplasm</location>
    </subcellularLocation>
</comment>
<dbReference type="InterPro" id="IPR016156">
    <property type="entry name" value="FAD/NAD-linked_Rdtase_dimer_sf"/>
</dbReference>
<dbReference type="InterPro" id="IPR036188">
    <property type="entry name" value="FAD/NAD-bd_sf"/>
</dbReference>
<comment type="miscellaneous">
    <text evidence="16">The active site is a redox-active disulfide bond.</text>
</comment>
<dbReference type="SUPFAM" id="SSF55424">
    <property type="entry name" value="FAD/NAD-linked reductases, dimerisation (C-terminal) domain"/>
    <property type="match status" value="1"/>
</dbReference>
<evidence type="ECO:0000256" key="6">
    <source>
        <dbReference type="ARBA" id="ARBA00022630"/>
    </source>
</evidence>
<evidence type="ECO:0000256" key="13">
    <source>
        <dbReference type="PIRSR" id="PIRSR000350-2"/>
    </source>
</evidence>
<feature type="binding site" evidence="14">
    <location>
        <position position="270"/>
    </location>
    <ligand>
        <name>NAD(+)</name>
        <dbReference type="ChEBI" id="CHEBI:57540"/>
    </ligand>
</feature>
<keyword evidence="11 16" id="KW-0676">Redox-active center</keyword>
<dbReference type="GO" id="GO:0006103">
    <property type="term" value="P:2-oxoglutarate metabolic process"/>
    <property type="evidence" value="ECO:0007669"/>
    <property type="project" value="TreeGrafter"/>
</dbReference>
<dbReference type="InterPro" id="IPR001100">
    <property type="entry name" value="Pyr_nuc-diS_OxRdtase"/>
</dbReference>
<organism evidence="19">
    <name type="scientific">Thermorudis sp</name>
    <dbReference type="NCBI Taxonomy" id="1969470"/>
    <lineage>
        <taxon>Bacteria</taxon>
        <taxon>Pseudomonadati</taxon>
        <taxon>Thermomicrobiota</taxon>
        <taxon>Thermomicrobia</taxon>
        <taxon>Thermomicrobia incertae sedis</taxon>
        <taxon>Thermorudis</taxon>
    </lineage>
</organism>
<evidence type="ECO:0000256" key="15">
    <source>
        <dbReference type="PIRSR" id="PIRSR000350-4"/>
    </source>
</evidence>
<evidence type="ECO:0000256" key="8">
    <source>
        <dbReference type="ARBA" id="ARBA00023002"/>
    </source>
</evidence>
<comment type="catalytic activity">
    <reaction evidence="12 16">
        <text>N(6)-[(R)-dihydrolipoyl]-L-lysyl-[protein] + NAD(+) = N(6)-[(R)-lipoyl]-L-lysyl-[protein] + NADH + H(+)</text>
        <dbReference type="Rhea" id="RHEA:15045"/>
        <dbReference type="Rhea" id="RHEA-COMP:10474"/>
        <dbReference type="Rhea" id="RHEA-COMP:10475"/>
        <dbReference type="ChEBI" id="CHEBI:15378"/>
        <dbReference type="ChEBI" id="CHEBI:57540"/>
        <dbReference type="ChEBI" id="CHEBI:57945"/>
        <dbReference type="ChEBI" id="CHEBI:83099"/>
        <dbReference type="ChEBI" id="CHEBI:83100"/>
        <dbReference type="EC" id="1.8.1.4"/>
    </reaction>
</comment>
<evidence type="ECO:0000259" key="17">
    <source>
        <dbReference type="Pfam" id="PF02852"/>
    </source>
</evidence>
<keyword evidence="6 16" id="KW-0285">Flavoprotein</keyword>
<dbReference type="InterPro" id="IPR050151">
    <property type="entry name" value="Class-I_Pyr_Nuc-Dis_Oxidored"/>
</dbReference>
<dbReference type="PIRSF" id="PIRSF000350">
    <property type="entry name" value="Mercury_reductase_MerA"/>
    <property type="match status" value="1"/>
</dbReference>
<evidence type="ECO:0000256" key="1">
    <source>
        <dbReference type="ARBA" id="ARBA00004496"/>
    </source>
</evidence>
<dbReference type="FunFam" id="3.30.390.30:FF:000001">
    <property type="entry name" value="Dihydrolipoyl dehydrogenase"/>
    <property type="match status" value="1"/>
</dbReference>
<dbReference type="Gene3D" id="3.50.50.60">
    <property type="entry name" value="FAD/NAD(P)-binding domain"/>
    <property type="match status" value="2"/>
</dbReference>
<evidence type="ECO:0000256" key="16">
    <source>
        <dbReference type="RuleBase" id="RU003692"/>
    </source>
</evidence>
<evidence type="ECO:0000256" key="11">
    <source>
        <dbReference type="ARBA" id="ARBA00023284"/>
    </source>
</evidence>
<dbReference type="PANTHER" id="PTHR22912">
    <property type="entry name" value="DISULFIDE OXIDOREDUCTASE"/>
    <property type="match status" value="1"/>
</dbReference>
<feature type="binding site" evidence="14">
    <location>
        <position position="310"/>
    </location>
    <ligand>
        <name>FAD</name>
        <dbReference type="ChEBI" id="CHEBI:57692"/>
    </ligand>
</feature>
<proteinExistence type="inferred from homology"/>
<keyword evidence="10" id="KW-1015">Disulfide bond</keyword>
<accession>A0A7C3A884</accession>
<keyword evidence="14" id="KW-0547">Nucleotide-binding</keyword>
<gene>
    <name evidence="19" type="primary">lpdA</name>
    <name evidence="19" type="ORF">ENP13_06060</name>
</gene>
<feature type="domain" description="FAD/NAD(P)-binding" evidence="18">
    <location>
        <begin position="6"/>
        <end position="325"/>
    </location>
</feature>
<comment type="cofactor">
    <cofactor evidence="14 16">
        <name>FAD</name>
        <dbReference type="ChEBI" id="CHEBI:57692"/>
    </cofactor>
    <text evidence="14 16">Binds 1 FAD per subunit.</text>
</comment>
<dbReference type="GO" id="GO:0050660">
    <property type="term" value="F:flavin adenine dinucleotide binding"/>
    <property type="evidence" value="ECO:0007669"/>
    <property type="project" value="InterPro"/>
</dbReference>
<dbReference type="Pfam" id="PF02852">
    <property type="entry name" value="Pyr_redox_dim"/>
    <property type="match status" value="1"/>
</dbReference>
<dbReference type="GO" id="GO:0004148">
    <property type="term" value="F:dihydrolipoyl dehydrogenase (NADH) activity"/>
    <property type="evidence" value="ECO:0007669"/>
    <property type="project" value="UniProtKB-EC"/>
</dbReference>
<evidence type="ECO:0000256" key="10">
    <source>
        <dbReference type="ARBA" id="ARBA00023157"/>
    </source>
</evidence>
<reference evidence="19" key="1">
    <citation type="journal article" date="2020" name="mSystems">
        <title>Genome- and Community-Level Interaction Insights into Carbon Utilization and Element Cycling Functions of Hydrothermarchaeota in Hydrothermal Sediment.</title>
        <authorList>
            <person name="Zhou Z."/>
            <person name="Liu Y."/>
            <person name="Xu W."/>
            <person name="Pan J."/>
            <person name="Luo Z.H."/>
            <person name="Li M."/>
        </authorList>
    </citation>
    <scope>NUCLEOTIDE SEQUENCE [LARGE SCALE GENOMIC DNA]</scope>
    <source>
        <strain evidence="19">SpSt-192</strain>
    </source>
</reference>
<evidence type="ECO:0000256" key="5">
    <source>
        <dbReference type="ARBA" id="ARBA00022490"/>
    </source>
</evidence>
<dbReference type="PRINTS" id="PR00411">
    <property type="entry name" value="PNDRDTASEI"/>
</dbReference>
<dbReference type="Gene3D" id="3.30.390.30">
    <property type="match status" value="1"/>
</dbReference>
<dbReference type="NCBIfam" id="TIGR01350">
    <property type="entry name" value="lipoamide_DH"/>
    <property type="match status" value="1"/>
</dbReference>
<dbReference type="InterPro" id="IPR006258">
    <property type="entry name" value="Lipoamide_DH"/>
</dbReference>
<evidence type="ECO:0000256" key="7">
    <source>
        <dbReference type="ARBA" id="ARBA00022827"/>
    </source>
</evidence>
<dbReference type="InterPro" id="IPR023753">
    <property type="entry name" value="FAD/NAD-binding_dom"/>
</dbReference>
<dbReference type="Pfam" id="PF07992">
    <property type="entry name" value="Pyr_redox_2"/>
    <property type="match status" value="1"/>
</dbReference>
<evidence type="ECO:0000256" key="14">
    <source>
        <dbReference type="PIRSR" id="PIRSR000350-3"/>
    </source>
</evidence>
<name>A0A7C3A884_9BACT</name>
<evidence type="ECO:0000259" key="18">
    <source>
        <dbReference type="Pfam" id="PF07992"/>
    </source>
</evidence>
<keyword evidence="9 14" id="KW-0520">NAD</keyword>
<feature type="disulfide bond" description="Redox-active" evidence="15">
    <location>
        <begin position="43"/>
        <end position="48"/>
    </location>
</feature>
<dbReference type="InterPro" id="IPR004099">
    <property type="entry name" value="Pyr_nucl-diS_OxRdtase_dimer"/>
</dbReference>
<dbReference type="PRINTS" id="PR00368">
    <property type="entry name" value="FADPNR"/>
</dbReference>
<dbReference type="PANTHER" id="PTHR22912:SF217">
    <property type="entry name" value="DIHYDROLIPOYL DEHYDROGENASE"/>
    <property type="match status" value="1"/>
</dbReference>
<protein>
    <recommendedName>
        <fullName evidence="4 16">Dihydrolipoyl dehydrogenase</fullName>
        <ecNumber evidence="3 16">1.8.1.4</ecNumber>
    </recommendedName>
</protein>
<dbReference type="GO" id="GO:0005737">
    <property type="term" value="C:cytoplasm"/>
    <property type="evidence" value="ECO:0007669"/>
    <property type="project" value="UniProtKB-SubCell"/>
</dbReference>
<keyword evidence="8 16" id="KW-0560">Oxidoreductase</keyword>
<sequence length="464" mass="50021">MAGETYDIVFLGGGTGGYVAAIRAAQLGLKVAVVEKDKVGGTCLHRGCIPSKALLKSAEVLTLAKRAAEYGVKISGVEGDYPQAIKRSGRIVDQLYKGIQFLFRKHGITVVEGVGRLKDNRTVVVNGSNGNVQEVSGRNIIIDTGSRPRPIPGIPFDGQRVINSDHSTWLEWLPKRVIIRGAGATGVEFATVYHEFGAEVTLVGRIVPNEDEEVSQHLTRTFTKAGIRIIPDYRPSAEDFDVTEGGVRMRVKRDGKEEVIEADTLLVALGRQGNIEDIGLEELGIKTKDSYIVVDDFYRTGVDGVYAIGDVIGQQLLAHTAMHQGIIAVELIAGEKPMKLDYNRVPVCTYSHPEIASMGLTEREAREQGYQVKVGKFPLRANGKSLIEGEADGFVKMIADAETNDLLGVHIIGGHATELIAEAALAKLLEATPWEIGLSVHPHPTVSEVIGEAALAVDGVAIHI</sequence>
<comment type="similarity">
    <text evidence="2 16">Belongs to the class-I pyridine nucleotide-disulfide oxidoreductase family.</text>
</comment>
<feature type="binding site" evidence="14">
    <location>
        <position position="115"/>
    </location>
    <ligand>
        <name>FAD</name>
        <dbReference type="ChEBI" id="CHEBI:57692"/>
    </ligand>
</feature>
<feature type="binding site" evidence="14">
    <location>
        <position position="52"/>
    </location>
    <ligand>
        <name>FAD</name>
        <dbReference type="ChEBI" id="CHEBI:57692"/>
    </ligand>
</feature>
<feature type="binding site" evidence="14">
    <location>
        <begin position="181"/>
        <end position="188"/>
    </location>
    <ligand>
        <name>NAD(+)</name>
        <dbReference type="ChEBI" id="CHEBI:57540"/>
    </ligand>
</feature>
<evidence type="ECO:0000256" key="2">
    <source>
        <dbReference type="ARBA" id="ARBA00007532"/>
    </source>
</evidence>